<dbReference type="EC" id="2.1.1.77" evidence="3"/>
<keyword evidence="7" id="KW-0808">Transferase</keyword>
<sequence>MTEATPQQDAVANADRAVPVETYHGADGQAVRPCTPAAVTHRHLRMLDLRPGANVLEIGTGSGYSAALMDHIVGPQGQVTTVDIDSKLTERAEKLYAEHGYSVRAVTADGLLGYPAQAPYDRILVGTTPPAIPDAWLQQLKPDGSLISGVRIADLPGAYAIAHVTVDEHHLPQQVVVHHGGYTPMVAPRPAPSVSRAVDPGRPEFELILLGADQTRTAAALLTALRDRPHTIQGLVVGDDYFHFKNWLIAAGPQGLLEAVHDEGVGIGVGMRTADGSAHAAIATDELIIADAPDSPALERLQSLIGQWLDEGALRTHELGAKLSCDDGTWRASVSRL</sequence>
<comment type="caution">
    <text evidence="12">The sequence shown here is derived from an EMBL/GenBank/DDBJ whole genome shotgun (WGS) entry which is preliminary data.</text>
</comment>
<protein>
    <recommendedName>
        <fullName evidence="4">Protein-L-isoaspartate O-methyltransferase</fullName>
        <ecNumber evidence="3">2.1.1.77</ecNumber>
    </recommendedName>
    <alternativeName>
        <fullName evidence="11">L-isoaspartyl protein carboxyl methyltransferase</fullName>
    </alternativeName>
    <alternativeName>
        <fullName evidence="9">Protein L-isoaspartyl methyltransferase</fullName>
    </alternativeName>
    <alternativeName>
        <fullName evidence="10">Protein-beta-aspartate methyltransferase</fullName>
    </alternativeName>
</protein>
<comment type="subcellular location">
    <subcellularLocation>
        <location evidence="1">Cytoplasm</location>
    </subcellularLocation>
</comment>
<evidence type="ECO:0000256" key="5">
    <source>
        <dbReference type="ARBA" id="ARBA00022490"/>
    </source>
</evidence>
<keyword evidence="13" id="KW-1185">Reference proteome</keyword>
<dbReference type="GO" id="GO:0008168">
    <property type="term" value="F:methyltransferase activity"/>
    <property type="evidence" value="ECO:0007669"/>
    <property type="project" value="UniProtKB-KW"/>
</dbReference>
<organism evidence="12 13">
    <name type="scientific">Streptomyces cavernicola</name>
    <dbReference type="NCBI Taxonomy" id="3043613"/>
    <lineage>
        <taxon>Bacteria</taxon>
        <taxon>Bacillati</taxon>
        <taxon>Actinomycetota</taxon>
        <taxon>Actinomycetes</taxon>
        <taxon>Kitasatosporales</taxon>
        <taxon>Streptomycetaceae</taxon>
        <taxon>Streptomyces</taxon>
    </lineage>
</organism>
<evidence type="ECO:0000256" key="4">
    <source>
        <dbReference type="ARBA" id="ARBA00013346"/>
    </source>
</evidence>
<evidence type="ECO:0000313" key="13">
    <source>
        <dbReference type="Proteomes" id="UP001223978"/>
    </source>
</evidence>
<dbReference type="PANTHER" id="PTHR11579">
    <property type="entry name" value="PROTEIN-L-ISOASPARTATE O-METHYLTRANSFERASE"/>
    <property type="match status" value="1"/>
</dbReference>
<name>A0ABT6SCM1_9ACTN</name>
<evidence type="ECO:0000256" key="6">
    <source>
        <dbReference type="ARBA" id="ARBA00022603"/>
    </source>
</evidence>
<gene>
    <name evidence="12" type="ORF">QIS96_19275</name>
</gene>
<dbReference type="Proteomes" id="UP001223978">
    <property type="component" value="Unassembled WGS sequence"/>
</dbReference>
<proteinExistence type="inferred from homology"/>
<reference evidence="12 13" key="1">
    <citation type="submission" date="2023-05" db="EMBL/GenBank/DDBJ databases">
        <title>Draft genome sequence of Streptomyces sp. B-S-A6 isolated from a cave soil in Thailand.</title>
        <authorList>
            <person name="Chamroensaksri N."/>
            <person name="Muangham S."/>
        </authorList>
    </citation>
    <scope>NUCLEOTIDE SEQUENCE [LARGE SCALE GENOMIC DNA]</scope>
    <source>
        <strain evidence="12 13">B-S-A6</strain>
    </source>
</reference>
<evidence type="ECO:0000256" key="7">
    <source>
        <dbReference type="ARBA" id="ARBA00022679"/>
    </source>
</evidence>
<evidence type="ECO:0000313" key="12">
    <source>
        <dbReference type="EMBL" id="MDI3405950.1"/>
    </source>
</evidence>
<dbReference type="PANTHER" id="PTHR11579:SF0">
    <property type="entry name" value="PROTEIN-L-ISOASPARTATE(D-ASPARTATE) O-METHYLTRANSFERASE"/>
    <property type="match status" value="1"/>
</dbReference>
<dbReference type="EMBL" id="JASCIQ010000019">
    <property type="protein sequence ID" value="MDI3405950.1"/>
    <property type="molecule type" value="Genomic_DNA"/>
</dbReference>
<evidence type="ECO:0000256" key="2">
    <source>
        <dbReference type="ARBA" id="ARBA00005369"/>
    </source>
</evidence>
<dbReference type="PROSITE" id="PS01279">
    <property type="entry name" value="PCMT"/>
    <property type="match status" value="1"/>
</dbReference>
<dbReference type="CDD" id="cd02440">
    <property type="entry name" value="AdoMet_MTases"/>
    <property type="match status" value="1"/>
</dbReference>
<dbReference type="GO" id="GO:0032259">
    <property type="term" value="P:methylation"/>
    <property type="evidence" value="ECO:0007669"/>
    <property type="project" value="UniProtKB-KW"/>
</dbReference>
<dbReference type="InterPro" id="IPR000682">
    <property type="entry name" value="PCMT"/>
</dbReference>
<comment type="similarity">
    <text evidence="2">Belongs to the methyltransferase superfamily. L-isoaspartyl/D-aspartyl protein methyltransferase family.</text>
</comment>
<evidence type="ECO:0000256" key="1">
    <source>
        <dbReference type="ARBA" id="ARBA00004496"/>
    </source>
</evidence>
<evidence type="ECO:0000256" key="11">
    <source>
        <dbReference type="ARBA" id="ARBA00031350"/>
    </source>
</evidence>
<accession>A0ABT6SCM1</accession>
<dbReference type="Gene3D" id="3.40.50.150">
    <property type="entry name" value="Vaccinia Virus protein VP39"/>
    <property type="match status" value="1"/>
</dbReference>
<dbReference type="RefSeq" id="WP_282543884.1">
    <property type="nucleotide sequence ID" value="NZ_JASCIQ010000019.1"/>
</dbReference>
<evidence type="ECO:0000256" key="3">
    <source>
        <dbReference type="ARBA" id="ARBA00011890"/>
    </source>
</evidence>
<dbReference type="SUPFAM" id="SSF53335">
    <property type="entry name" value="S-adenosyl-L-methionine-dependent methyltransferases"/>
    <property type="match status" value="1"/>
</dbReference>
<keyword evidence="6 12" id="KW-0489">Methyltransferase</keyword>
<keyword evidence="5" id="KW-0963">Cytoplasm</keyword>
<dbReference type="InterPro" id="IPR029063">
    <property type="entry name" value="SAM-dependent_MTases_sf"/>
</dbReference>
<dbReference type="Pfam" id="PF01135">
    <property type="entry name" value="PCMT"/>
    <property type="match status" value="1"/>
</dbReference>
<evidence type="ECO:0000256" key="9">
    <source>
        <dbReference type="ARBA" id="ARBA00030757"/>
    </source>
</evidence>
<evidence type="ECO:0000256" key="10">
    <source>
        <dbReference type="ARBA" id="ARBA00031323"/>
    </source>
</evidence>
<keyword evidence="8" id="KW-0949">S-adenosyl-L-methionine</keyword>
<evidence type="ECO:0000256" key="8">
    <source>
        <dbReference type="ARBA" id="ARBA00022691"/>
    </source>
</evidence>